<sequence length="151" mass="17309">MNIHNTSFLAVTHQKFDVYKKLSEQSGPEQAWVQMLRYYPDEQIKRMMPFLDKSSLAEGFALGIPFLKSIGIGAVVVDISNNGIDGALEIHKQCPYMKISKKYGFAEPCHIICEIEMEIIRRAFPGIKAEIISRKAYDSSVCVFKYERRVR</sequence>
<evidence type="ECO:0000313" key="1">
    <source>
        <dbReference type="EMBL" id="ABL65282.1"/>
    </source>
</evidence>
<accession>A1BFV5</accession>
<protein>
    <recommendedName>
        <fullName evidence="3">Transcriptional regulator</fullName>
    </recommendedName>
</protein>
<gene>
    <name evidence="1" type="ordered locus">Cpha266_1249</name>
</gene>
<dbReference type="AlphaFoldDB" id="A1BFV5"/>
<dbReference type="KEGG" id="cph:Cpha266_1249"/>
<dbReference type="eggNOG" id="COG2345">
    <property type="taxonomic scope" value="Bacteria"/>
</dbReference>
<dbReference type="EMBL" id="CP000492">
    <property type="protein sequence ID" value="ABL65282.1"/>
    <property type="molecule type" value="Genomic_DNA"/>
</dbReference>
<dbReference type="RefSeq" id="WP_011745106.1">
    <property type="nucleotide sequence ID" value="NC_008639.1"/>
</dbReference>
<dbReference type="HOGENOM" id="CLU_118554_0_0_10"/>
<name>A1BFV5_CHLPD</name>
<proteinExistence type="predicted"/>
<reference evidence="1 2" key="1">
    <citation type="submission" date="2006-12" db="EMBL/GenBank/DDBJ databases">
        <title>Complete sequence of Chlorobium phaeobacteroides DSM 266.</title>
        <authorList>
            <consortium name="US DOE Joint Genome Institute"/>
            <person name="Copeland A."/>
            <person name="Lucas S."/>
            <person name="Lapidus A."/>
            <person name="Barry K."/>
            <person name="Detter J.C."/>
            <person name="Glavina del Rio T."/>
            <person name="Hammon N."/>
            <person name="Israni S."/>
            <person name="Pitluck S."/>
            <person name="Goltsman E."/>
            <person name="Schmutz J."/>
            <person name="Larimer F."/>
            <person name="Land M."/>
            <person name="Hauser L."/>
            <person name="Mikhailova N."/>
            <person name="Li T."/>
            <person name="Overmann J."/>
            <person name="Bryant D.A."/>
            <person name="Richardson P."/>
        </authorList>
    </citation>
    <scope>NUCLEOTIDE SEQUENCE [LARGE SCALE GENOMIC DNA]</scope>
    <source>
        <strain evidence="1 2">DSM 266</strain>
    </source>
</reference>
<dbReference type="Proteomes" id="UP000008701">
    <property type="component" value="Chromosome"/>
</dbReference>
<evidence type="ECO:0000313" key="2">
    <source>
        <dbReference type="Proteomes" id="UP000008701"/>
    </source>
</evidence>
<evidence type="ECO:0008006" key="3">
    <source>
        <dbReference type="Google" id="ProtNLM"/>
    </source>
</evidence>
<dbReference type="InterPro" id="IPR026002">
    <property type="entry name" value="ATC_hydrolase-like"/>
</dbReference>
<dbReference type="Pfam" id="PF14196">
    <property type="entry name" value="ATC_hydrolase"/>
    <property type="match status" value="1"/>
</dbReference>
<organism evidence="1 2">
    <name type="scientific">Chlorobium phaeobacteroides (strain DSM 266 / SMG 266 / 2430)</name>
    <dbReference type="NCBI Taxonomy" id="290317"/>
    <lineage>
        <taxon>Bacteria</taxon>
        <taxon>Pseudomonadati</taxon>
        <taxon>Chlorobiota</taxon>
        <taxon>Chlorobiia</taxon>
        <taxon>Chlorobiales</taxon>
        <taxon>Chlorobiaceae</taxon>
        <taxon>Chlorobium/Pelodictyon group</taxon>
        <taxon>Chlorobium</taxon>
    </lineage>
</organism>
<dbReference type="OrthoDB" id="597825at2"/>
<keyword evidence="2" id="KW-1185">Reference proteome</keyword>